<evidence type="ECO:0000256" key="1">
    <source>
        <dbReference type="ARBA" id="ARBA00023002"/>
    </source>
</evidence>
<dbReference type="InterPro" id="IPR036922">
    <property type="entry name" value="Rieske_2Fe-2S_sf"/>
</dbReference>
<sequence length="288" mass="32096">MTNDRVALDAWYVVGIAADLAPGASARTRLLGQDLVLSRDADGTARAAIAGGPEDGRACPVTERYGFLWTSLGTPVRDVFDLPEADEPDRRSITCGTVEVGASGLRLVENFLDMAHFPFVHTDILGAVDHPEVEHYQAEIRTDVDEVWATNCKFWQPLAALTSKSGQMSHYVYRVPSPFNVMLYKTCPAAPGRFDAIALLIQPVESDRSIAYPLMVVIDHVNADEDIVMFQQRIFLQDRIILENQRPRRLPLDARAEIPTRADLSSVAYRRWLKDKGLKFGVHEYADA</sequence>
<organism evidence="3 4">
    <name type="scientific">Segnochrobactrum spirostomi</name>
    <dbReference type="NCBI Taxonomy" id="2608987"/>
    <lineage>
        <taxon>Bacteria</taxon>
        <taxon>Pseudomonadati</taxon>
        <taxon>Pseudomonadota</taxon>
        <taxon>Alphaproteobacteria</taxon>
        <taxon>Hyphomicrobiales</taxon>
        <taxon>Segnochrobactraceae</taxon>
        <taxon>Segnochrobactrum</taxon>
    </lineage>
</organism>
<dbReference type="PANTHER" id="PTHR21266">
    <property type="entry name" value="IRON-SULFUR DOMAIN CONTAINING PROTEIN"/>
    <property type="match status" value="1"/>
</dbReference>
<dbReference type="SUPFAM" id="SSF55961">
    <property type="entry name" value="Bet v1-like"/>
    <property type="match status" value="1"/>
</dbReference>
<gene>
    <name evidence="3" type="ORF">F0357_22160</name>
</gene>
<comment type="caution">
    <text evidence="3">The sequence shown here is derived from an EMBL/GenBank/DDBJ whole genome shotgun (WGS) entry which is preliminary data.</text>
</comment>
<keyword evidence="3" id="KW-0223">Dioxygenase</keyword>
<evidence type="ECO:0000259" key="2">
    <source>
        <dbReference type="Pfam" id="PF19112"/>
    </source>
</evidence>
<dbReference type="GO" id="GO:0051213">
    <property type="term" value="F:dioxygenase activity"/>
    <property type="evidence" value="ECO:0007669"/>
    <property type="project" value="UniProtKB-KW"/>
</dbReference>
<dbReference type="GO" id="GO:0051537">
    <property type="term" value="F:2 iron, 2 sulfur cluster binding"/>
    <property type="evidence" value="ECO:0007669"/>
    <property type="project" value="InterPro"/>
</dbReference>
<dbReference type="InterPro" id="IPR050584">
    <property type="entry name" value="Cholesterol_7-desaturase"/>
</dbReference>
<dbReference type="PANTHER" id="PTHR21266:SF57">
    <property type="entry name" value="3-CHLOROBENZOATE-3,4-DIOXYGENASE"/>
    <property type="match status" value="1"/>
</dbReference>
<reference evidence="3 4" key="1">
    <citation type="submission" date="2019-09" db="EMBL/GenBank/DDBJ databases">
        <title>Segnochrobactrum spirostomi gen. nov., sp. nov., isolated from the ciliate Spirostomum cf. yagiui and description of a novel family, Segnochrobactraceae fam. nov. within the order Rhizobiales of the class Alphaproteobacteria.</title>
        <authorList>
            <person name="Akter S."/>
            <person name="Shazib S.U.A."/>
            <person name="Shin M.K."/>
        </authorList>
    </citation>
    <scope>NUCLEOTIDE SEQUENCE [LARGE SCALE GENOMIC DNA]</scope>
    <source>
        <strain evidence="3 4">Sp-1</strain>
    </source>
</reference>
<keyword evidence="4" id="KW-1185">Reference proteome</keyword>
<keyword evidence="1" id="KW-0560">Oxidoreductase</keyword>
<evidence type="ECO:0000313" key="4">
    <source>
        <dbReference type="Proteomes" id="UP000332515"/>
    </source>
</evidence>
<accession>A0A6A7YBG3</accession>
<dbReference type="Gene3D" id="3.90.380.10">
    <property type="entry name" value="Naphthalene 1,2-dioxygenase Alpha Subunit, Chain A, domain 1"/>
    <property type="match status" value="1"/>
</dbReference>
<dbReference type="EMBL" id="VWNA01000003">
    <property type="protein sequence ID" value="MQT15308.1"/>
    <property type="molecule type" value="Genomic_DNA"/>
</dbReference>
<feature type="domain" description="Vanillate O-demethylase oxygenase-like C-terminal catalytic" evidence="2">
    <location>
        <begin position="104"/>
        <end position="274"/>
    </location>
</feature>
<name>A0A6A7YBG3_9HYPH</name>
<dbReference type="Pfam" id="PF19112">
    <property type="entry name" value="VanA_C"/>
    <property type="match status" value="1"/>
</dbReference>
<dbReference type="AlphaFoldDB" id="A0A6A7YBG3"/>
<evidence type="ECO:0000313" key="3">
    <source>
        <dbReference type="EMBL" id="MQT15308.1"/>
    </source>
</evidence>
<dbReference type="InterPro" id="IPR044043">
    <property type="entry name" value="VanA_C_cat"/>
</dbReference>
<dbReference type="SUPFAM" id="SSF50022">
    <property type="entry name" value="ISP domain"/>
    <property type="match status" value="1"/>
</dbReference>
<proteinExistence type="predicted"/>
<dbReference type="Proteomes" id="UP000332515">
    <property type="component" value="Unassembled WGS sequence"/>
</dbReference>
<protein>
    <submittedName>
        <fullName evidence="3">Aromatic ring-hydroxylating dioxygenase subunit alpha</fullName>
    </submittedName>
</protein>